<dbReference type="PANTHER" id="PTHR30178:SF3">
    <property type="entry name" value="SUCCINATE-ACETATE_PROTON SYMPORTER SATP"/>
    <property type="match status" value="1"/>
</dbReference>
<sequence length="277" mass="29616">MSTERASAVTFDMDGKPDGSGKDDVLVDADDTVFSSRTTILSMALPQGFSRQDLRSIKLPAPAPQFGNPSPLGLLGFALATMVGGAQKLGLDEEGGSFVSAVAMILGGVAQIIAGILCFYKNNTFSLTAFCGFGLHWFQAGLTLSLTLSGIYLPSSTYNGLAGVYYGLWTLFALVLTVATLRINKVMTFTLVHVVLVFAFDIGAQFQHWSERASGVFTVGATLGAVYLFAADLINELFGEPIIPLWPSEAHKDDFIAAKGYVPRVHYHKEATSSVVQ</sequence>
<feature type="transmembrane region" description="Helical" evidence="7">
    <location>
        <begin position="158"/>
        <end position="179"/>
    </location>
</feature>
<feature type="region of interest" description="Disordered" evidence="6">
    <location>
        <begin position="1"/>
        <end position="22"/>
    </location>
</feature>
<feature type="transmembrane region" description="Helical" evidence="7">
    <location>
        <begin position="98"/>
        <end position="120"/>
    </location>
</feature>
<gene>
    <name evidence="8" type="ORF">RMAR0315_LOCUS10933</name>
</gene>
<dbReference type="GO" id="GO:0005886">
    <property type="term" value="C:plasma membrane"/>
    <property type="evidence" value="ECO:0007669"/>
    <property type="project" value="TreeGrafter"/>
</dbReference>
<evidence type="ECO:0000313" key="8">
    <source>
        <dbReference type="EMBL" id="CAD8400937.1"/>
    </source>
</evidence>
<name>A0A7S0BRC6_9RHOD</name>
<keyword evidence="3 7" id="KW-0812">Transmembrane</keyword>
<accession>A0A7S0BRC6</accession>
<evidence type="ECO:0000256" key="7">
    <source>
        <dbReference type="SAM" id="Phobius"/>
    </source>
</evidence>
<keyword evidence="5 7" id="KW-0472">Membrane</keyword>
<protein>
    <submittedName>
        <fullName evidence="8">Uncharacterized protein</fullName>
    </submittedName>
</protein>
<feature type="compositionally biased region" description="Basic and acidic residues" evidence="6">
    <location>
        <begin position="13"/>
        <end position="22"/>
    </location>
</feature>
<dbReference type="EMBL" id="HBEK01020065">
    <property type="protein sequence ID" value="CAD8400937.1"/>
    <property type="molecule type" value="Transcribed_RNA"/>
</dbReference>
<evidence type="ECO:0000256" key="2">
    <source>
        <dbReference type="ARBA" id="ARBA00005587"/>
    </source>
</evidence>
<evidence type="ECO:0000256" key="4">
    <source>
        <dbReference type="ARBA" id="ARBA00022989"/>
    </source>
</evidence>
<dbReference type="GO" id="GO:0015360">
    <property type="term" value="F:acetate:proton symporter activity"/>
    <property type="evidence" value="ECO:0007669"/>
    <property type="project" value="TreeGrafter"/>
</dbReference>
<feature type="transmembrane region" description="Helical" evidence="7">
    <location>
        <begin position="127"/>
        <end position="152"/>
    </location>
</feature>
<reference evidence="8" key="1">
    <citation type="submission" date="2021-01" db="EMBL/GenBank/DDBJ databases">
        <authorList>
            <person name="Corre E."/>
            <person name="Pelletier E."/>
            <person name="Niang G."/>
            <person name="Scheremetjew M."/>
            <person name="Finn R."/>
            <person name="Kale V."/>
            <person name="Holt S."/>
            <person name="Cochrane G."/>
            <person name="Meng A."/>
            <person name="Brown T."/>
            <person name="Cohen L."/>
        </authorList>
    </citation>
    <scope>NUCLEOTIDE SEQUENCE</scope>
    <source>
        <strain evidence="8">UTEX LB 2760</strain>
    </source>
</reference>
<dbReference type="NCBIfam" id="NF038013">
    <property type="entry name" value="AceTr_1"/>
    <property type="match status" value="1"/>
</dbReference>
<dbReference type="InterPro" id="IPR000791">
    <property type="entry name" value="Gpr1/Fun34/SatP-like"/>
</dbReference>
<organism evidence="8">
    <name type="scientific">Rhodosorus marinus</name>
    <dbReference type="NCBI Taxonomy" id="101924"/>
    <lineage>
        <taxon>Eukaryota</taxon>
        <taxon>Rhodophyta</taxon>
        <taxon>Stylonematophyceae</taxon>
        <taxon>Stylonematales</taxon>
        <taxon>Stylonemataceae</taxon>
        <taxon>Rhodosorus</taxon>
    </lineage>
</organism>
<proteinExistence type="inferred from homology"/>
<keyword evidence="4 7" id="KW-1133">Transmembrane helix</keyword>
<feature type="transmembrane region" description="Helical" evidence="7">
    <location>
        <begin position="212"/>
        <end position="230"/>
    </location>
</feature>
<dbReference type="InterPro" id="IPR047623">
    <property type="entry name" value="SatP"/>
</dbReference>
<dbReference type="GO" id="GO:0071422">
    <property type="term" value="P:succinate transmembrane transport"/>
    <property type="evidence" value="ECO:0007669"/>
    <property type="project" value="TreeGrafter"/>
</dbReference>
<comment type="similarity">
    <text evidence="2">Belongs to the acetate uptake transporter (AceTr) (TC 2.A.96) family.</text>
</comment>
<evidence type="ECO:0000256" key="6">
    <source>
        <dbReference type="SAM" id="MobiDB-lite"/>
    </source>
</evidence>
<evidence type="ECO:0000256" key="3">
    <source>
        <dbReference type="ARBA" id="ARBA00022692"/>
    </source>
</evidence>
<evidence type="ECO:0000256" key="1">
    <source>
        <dbReference type="ARBA" id="ARBA00004141"/>
    </source>
</evidence>
<dbReference type="Pfam" id="PF01184">
    <property type="entry name" value="Gpr1_Fun34_YaaH"/>
    <property type="match status" value="1"/>
</dbReference>
<evidence type="ECO:0000256" key="5">
    <source>
        <dbReference type="ARBA" id="ARBA00023136"/>
    </source>
</evidence>
<dbReference type="PANTHER" id="PTHR30178">
    <property type="entry name" value="INNER MEMBRANE PROTEIN YAAH"/>
    <property type="match status" value="1"/>
</dbReference>
<comment type="subcellular location">
    <subcellularLocation>
        <location evidence="1">Membrane</location>
        <topology evidence="1">Multi-pass membrane protein</topology>
    </subcellularLocation>
</comment>
<feature type="transmembrane region" description="Helical" evidence="7">
    <location>
        <begin position="186"/>
        <end position="206"/>
    </location>
</feature>
<dbReference type="AlphaFoldDB" id="A0A7S0BRC6"/>